<gene>
    <name evidence="1" type="ORF">C5T88_01405</name>
</gene>
<dbReference type="EMBL" id="CP027019">
    <property type="protein sequence ID" value="AVP49235.1"/>
    <property type="molecule type" value="Genomic_DNA"/>
</dbReference>
<organism evidence="1 2">
    <name type="scientific">Williamsoniiplasma luminosum</name>
    <dbReference type="NCBI Taxonomy" id="214888"/>
    <lineage>
        <taxon>Bacteria</taxon>
        <taxon>Bacillati</taxon>
        <taxon>Mycoplasmatota</taxon>
        <taxon>Mollicutes</taxon>
        <taxon>Entomoplasmatales</taxon>
        <taxon>Williamsoniiplasma</taxon>
    </lineage>
</organism>
<dbReference type="Proteomes" id="UP000239250">
    <property type="component" value="Chromosome"/>
</dbReference>
<accession>A0A2S0NJP6</accession>
<evidence type="ECO:0008006" key="3">
    <source>
        <dbReference type="Google" id="ProtNLM"/>
    </source>
</evidence>
<protein>
    <recommendedName>
        <fullName evidence="3">Lipoprotein</fullName>
    </recommendedName>
</protein>
<evidence type="ECO:0000313" key="1">
    <source>
        <dbReference type="EMBL" id="AVP49235.1"/>
    </source>
</evidence>
<name>A0A2S0NJP6_9MOLU</name>
<sequence>MKKLLMIFGSIGIMGIGASMIVACTNSKLDGLKATIQKAKKIIADNATNPKEEIKNLQEVVTLTEIMIETNKMTDEQIDAIHLALKLLIAIIETPSVQDLTNKPQI</sequence>
<dbReference type="AlphaFoldDB" id="A0A2S0NJP6"/>
<proteinExistence type="predicted"/>
<evidence type="ECO:0000313" key="2">
    <source>
        <dbReference type="Proteomes" id="UP000239250"/>
    </source>
</evidence>
<dbReference type="RefSeq" id="WP_303662572.1">
    <property type="nucleotide sequence ID" value="NZ_CP027019.1"/>
</dbReference>
<reference evidence="2" key="1">
    <citation type="submission" date="2018-02" db="EMBL/GenBank/DDBJ databases">
        <title>Firefly genomes illuminate parallel origins of bioluminescence in beetles.</title>
        <authorList>
            <person name="Fallon T.R."/>
            <person name="Lower S.E.S."/>
            <person name="Behringer M."/>
            <person name="Weng J.-K."/>
        </authorList>
    </citation>
    <scope>NUCLEOTIDE SEQUENCE [LARGE SCALE GENOMIC DNA]</scope>
</reference>
<dbReference type="PROSITE" id="PS51257">
    <property type="entry name" value="PROKAR_LIPOPROTEIN"/>
    <property type="match status" value="1"/>
</dbReference>